<protein>
    <submittedName>
        <fullName evidence="1">Uncharacterized protein</fullName>
    </submittedName>
</protein>
<comment type="caution">
    <text evidence="1">The sequence shown here is derived from an EMBL/GenBank/DDBJ whole genome shotgun (WGS) entry which is preliminary data.</text>
</comment>
<name>A0A2W5SSP9_VARPD</name>
<gene>
    <name evidence="1" type="ORF">DI563_02490</name>
</gene>
<dbReference type="EMBL" id="QFPP01000010">
    <property type="protein sequence ID" value="PZQ77770.1"/>
    <property type="molecule type" value="Genomic_DNA"/>
</dbReference>
<proteinExistence type="predicted"/>
<organism evidence="1 2">
    <name type="scientific">Variovorax paradoxus</name>
    <dbReference type="NCBI Taxonomy" id="34073"/>
    <lineage>
        <taxon>Bacteria</taxon>
        <taxon>Pseudomonadati</taxon>
        <taxon>Pseudomonadota</taxon>
        <taxon>Betaproteobacteria</taxon>
        <taxon>Burkholderiales</taxon>
        <taxon>Comamonadaceae</taxon>
        <taxon>Variovorax</taxon>
    </lineage>
</organism>
<accession>A0A2W5SSP9</accession>
<evidence type="ECO:0000313" key="1">
    <source>
        <dbReference type="EMBL" id="PZQ77770.1"/>
    </source>
</evidence>
<sequence>MNEAQDSVAVAAAIAVPEDRFKTAREAIFQIDAMVDMINRERQRQDDCFDIVLAACMPRLKQLVGVAMDVATDQHGTPIEELREVVYGS</sequence>
<evidence type="ECO:0000313" key="2">
    <source>
        <dbReference type="Proteomes" id="UP000249135"/>
    </source>
</evidence>
<dbReference type="AlphaFoldDB" id="A0A2W5SSP9"/>
<reference evidence="1 2" key="1">
    <citation type="submission" date="2017-08" db="EMBL/GenBank/DDBJ databases">
        <title>Infants hospitalized years apart are colonized by the same room-sourced microbial strains.</title>
        <authorList>
            <person name="Brooks B."/>
            <person name="Olm M.R."/>
            <person name="Firek B.A."/>
            <person name="Baker R."/>
            <person name="Thomas B.C."/>
            <person name="Morowitz M.J."/>
            <person name="Banfield J.F."/>
        </authorList>
    </citation>
    <scope>NUCLEOTIDE SEQUENCE [LARGE SCALE GENOMIC DNA]</scope>
    <source>
        <strain evidence="1">S2_005_003_R2_41</strain>
    </source>
</reference>
<dbReference type="Proteomes" id="UP000249135">
    <property type="component" value="Unassembled WGS sequence"/>
</dbReference>